<organism evidence="2 3">
    <name type="scientific">Bifidobacterium adolescentis</name>
    <dbReference type="NCBI Taxonomy" id="1680"/>
    <lineage>
        <taxon>Bacteria</taxon>
        <taxon>Bacillati</taxon>
        <taxon>Actinomycetota</taxon>
        <taxon>Actinomycetes</taxon>
        <taxon>Bifidobacteriales</taxon>
        <taxon>Bifidobacteriaceae</taxon>
        <taxon>Bifidobacterium</taxon>
    </lineage>
</organism>
<feature type="compositionally biased region" description="Polar residues" evidence="1">
    <location>
        <begin position="218"/>
        <end position="230"/>
    </location>
</feature>
<sequence>MGLFALICRYLIAIRWGSCVHRRFTRTFALRYVTLEIVTLRERSTTMVDKTAAGSQQTDQRDADTRDSLAALARRRSNSSPIVLQSDVQAAPQEKQEKQEKQSEAGSALQTGEDANDDVNRAEESQTVKEKDAVDGPDNTQQPQMASISTITTQVLPPSFIPTATGRIRPVTGAFPAVQSASQTEQAQRRRSIRSLAAGSLRRTNIGNAEKAGDVGSAGSTGRTAGNGDTPSPRIASSAPHYAN</sequence>
<feature type="region of interest" description="Disordered" evidence="1">
    <location>
        <begin position="46"/>
        <end position="143"/>
    </location>
</feature>
<evidence type="ECO:0000313" key="3">
    <source>
        <dbReference type="Proteomes" id="UP000095647"/>
    </source>
</evidence>
<gene>
    <name evidence="2" type="ORF">ERS852382_01583</name>
</gene>
<protein>
    <submittedName>
        <fullName evidence="2">Uncharacterized protein</fullName>
    </submittedName>
</protein>
<feature type="compositionally biased region" description="Basic and acidic residues" evidence="1">
    <location>
        <begin position="94"/>
        <end position="103"/>
    </location>
</feature>
<evidence type="ECO:0000313" key="2">
    <source>
        <dbReference type="EMBL" id="CUN88113.1"/>
    </source>
</evidence>
<name>A0A174AIS0_BIFAD</name>
<feature type="region of interest" description="Disordered" evidence="1">
    <location>
        <begin position="175"/>
        <end position="244"/>
    </location>
</feature>
<feature type="compositionally biased region" description="Basic and acidic residues" evidence="1">
    <location>
        <begin position="118"/>
        <end position="134"/>
    </location>
</feature>
<dbReference type="AlphaFoldDB" id="A0A174AIS0"/>
<accession>A0A174AIS0</accession>
<proteinExistence type="predicted"/>
<evidence type="ECO:0000256" key="1">
    <source>
        <dbReference type="SAM" id="MobiDB-lite"/>
    </source>
</evidence>
<dbReference type="Proteomes" id="UP000095647">
    <property type="component" value="Unassembled WGS sequence"/>
</dbReference>
<dbReference type="EMBL" id="CYYI01000005">
    <property type="protein sequence ID" value="CUN88113.1"/>
    <property type="molecule type" value="Genomic_DNA"/>
</dbReference>
<reference evidence="2 3" key="1">
    <citation type="submission" date="2015-09" db="EMBL/GenBank/DDBJ databases">
        <authorList>
            <consortium name="Pathogen Informatics"/>
        </authorList>
    </citation>
    <scope>NUCLEOTIDE SEQUENCE [LARGE SCALE GENOMIC DNA]</scope>
    <source>
        <strain evidence="2 3">2789STDY5608824</strain>
    </source>
</reference>